<organism evidence="1 2">
    <name type="scientific">Schistosoma margrebowiei</name>
    <dbReference type="NCBI Taxonomy" id="48269"/>
    <lineage>
        <taxon>Eukaryota</taxon>
        <taxon>Metazoa</taxon>
        <taxon>Spiralia</taxon>
        <taxon>Lophotrochozoa</taxon>
        <taxon>Platyhelminthes</taxon>
        <taxon>Trematoda</taxon>
        <taxon>Digenea</taxon>
        <taxon>Strigeidida</taxon>
        <taxon>Schistosomatoidea</taxon>
        <taxon>Schistosomatidae</taxon>
        <taxon>Schistosoma</taxon>
    </lineage>
</organism>
<accession>A0A3P7Z157</accession>
<keyword evidence="2" id="KW-1185">Reference proteome</keyword>
<name>A0A3P7Z157_9TREM</name>
<evidence type="ECO:0000313" key="2">
    <source>
        <dbReference type="Proteomes" id="UP000277204"/>
    </source>
</evidence>
<dbReference type="EMBL" id="UZAI01002391">
    <property type="protein sequence ID" value="VDO71073.1"/>
    <property type="molecule type" value="Genomic_DNA"/>
</dbReference>
<dbReference type="AlphaFoldDB" id="A0A3P7Z157"/>
<sequence>MYSLQSIYSTLIRQWGMPRKVLTTRCDFDVSWFVTPFPSNSSRSPIIRHKSSTLLIFNV</sequence>
<evidence type="ECO:0000313" key="1">
    <source>
        <dbReference type="EMBL" id="VDO71073.1"/>
    </source>
</evidence>
<gene>
    <name evidence="1" type="ORF">SMRZ_LOCUS6428</name>
</gene>
<reference evidence="1 2" key="1">
    <citation type="submission" date="2018-11" db="EMBL/GenBank/DDBJ databases">
        <authorList>
            <consortium name="Pathogen Informatics"/>
        </authorList>
    </citation>
    <scope>NUCLEOTIDE SEQUENCE [LARGE SCALE GENOMIC DNA]</scope>
    <source>
        <strain evidence="1 2">Zambia</strain>
    </source>
</reference>
<protein>
    <submittedName>
        <fullName evidence="1">Uncharacterized protein</fullName>
    </submittedName>
</protein>
<proteinExistence type="predicted"/>
<dbReference type="Proteomes" id="UP000277204">
    <property type="component" value="Unassembled WGS sequence"/>
</dbReference>